<reference evidence="2 3" key="1">
    <citation type="submission" date="2020-12" db="EMBL/GenBank/DDBJ databases">
        <title>WGS of Legionella: environmental sample.</title>
        <authorList>
            <person name="Cristino S."/>
            <person name="Girolamini L."/>
            <person name="Salaris S."/>
            <person name="Pascale M.R."/>
            <person name="Mazzotta M."/>
            <person name="Orsini M."/>
            <person name="Grottola A."/>
        </authorList>
    </citation>
    <scope>NUCLEOTIDE SEQUENCE [LARGE SCALE GENOMIC DNA]</scope>
    <source>
        <strain evidence="2 3">30cs62</strain>
    </source>
</reference>
<evidence type="ECO:0000256" key="1">
    <source>
        <dbReference type="SAM" id="MobiDB-lite"/>
    </source>
</evidence>
<dbReference type="EMBL" id="JADWVN010000016">
    <property type="protein sequence ID" value="MBL7526615.1"/>
    <property type="molecule type" value="Genomic_DNA"/>
</dbReference>
<sequence length="217" mass="24890">MHDKKVLERLIELRQLEEKKQLDDKQMQELIQLQERNSLLANMSLQQMQEELAKGKELQQADIVGKNLDPIIEDYKKQFGKEDWYKEPKVENGKVTLQFPSKESVADFFQNQAEQNRKFVVVDQATQKVIAYSKGDGTLFHGDGKPYVKGDELKPCGMDIEEFKKQQMTLPKLSSMAETVSKPAEALDDVAFPSAKEQVGNDDHDTLDNNKEPDFQI</sequence>
<feature type="region of interest" description="Disordered" evidence="1">
    <location>
        <begin position="175"/>
        <end position="217"/>
    </location>
</feature>
<accession>A0ABS1WB80</accession>
<evidence type="ECO:0000313" key="2">
    <source>
        <dbReference type="EMBL" id="MBL7526615.1"/>
    </source>
</evidence>
<keyword evidence="3" id="KW-1185">Reference proteome</keyword>
<dbReference type="Proteomes" id="UP000809910">
    <property type="component" value="Unassembled WGS sequence"/>
</dbReference>
<protein>
    <submittedName>
        <fullName evidence="2">Type IV secretion protein Dot</fullName>
    </submittedName>
</protein>
<gene>
    <name evidence="2" type="ORF">I5282_08540</name>
</gene>
<organism evidence="2 3">
    <name type="scientific">Legionella bononiensis</name>
    <dbReference type="NCBI Taxonomy" id="2793102"/>
    <lineage>
        <taxon>Bacteria</taxon>
        <taxon>Pseudomonadati</taxon>
        <taxon>Pseudomonadota</taxon>
        <taxon>Gammaproteobacteria</taxon>
        <taxon>Legionellales</taxon>
        <taxon>Legionellaceae</taxon>
        <taxon>Legionella</taxon>
    </lineage>
</organism>
<proteinExistence type="predicted"/>
<comment type="caution">
    <text evidence="2">The sequence shown here is derived from an EMBL/GenBank/DDBJ whole genome shotgun (WGS) entry which is preliminary data.</text>
</comment>
<feature type="compositionally biased region" description="Basic and acidic residues" evidence="1">
    <location>
        <begin position="199"/>
        <end position="217"/>
    </location>
</feature>
<dbReference type="RefSeq" id="WP_203113143.1">
    <property type="nucleotide sequence ID" value="NZ_JADOBG010000022.1"/>
</dbReference>
<evidence type="ECO:0000313" key="3">
    <source>
        <dbReference type="Proteomes" id="UP000809910"/>
    </source>
</evidence>
<name>A0ABS1WB80_9GAMM</name>